<proteinExistence type="predicted"/>
<organism evidence="2 4">
    <name type="scientific">Rotaria sordida</name>
    <dbReference type="NCBI Taxonomy" id="392033"/>
    <lineage>
        <taxon>Eukaryota</taxon>
        <taxon>Metazoa</taxon>
        <taxon>Spiralia</taxon>
        <taxon>Gnathifera</taxon>
        <taxon>Rotifera</taxon>
        <taxon>Eurotatoria</taxon>
        <taxon>Bdelloidea</taxon>
        <taxon>Philodinida</taxon>
        <taxon>Philodinidae</taxon>
        <taxon>Rotaria</taxon>
    </lineage>
</organism>
<protein>
    <submittedName>
        <fullName evidence="2">Uncharacterized protein</fullName>
    </submittedName>
</protein>
<sequence length="115" mass="13334">MPKKNDVTTNTSQSLDYDEGDGETNNNDDDISDEDYEFEKMSHIRRQSPSLSQILIVYQLVGKREFILSRNGTKKFYNKVRQYQELSQLEKQDDINFGSRMEKSAEIICKLAAIS</sequence>
<dbReference type="Proteomes" id="UP000663870">
    <property type="component" value="Unassembled WGS sequence"/>
</dbReference>
<evidence type="ECO:0000313" key="2">
    <source>
        <dbReference type="EMBL" id="CAF1176395.1"/>
    </source>
</evidence>
<dbReference type="Proteomes" id="UP000663854">
    <property type="component" value="Unassembled WGS sequence"/>
</dbReference>
<name>A0A814UG28_9BILA</name>
<dbReference type="EMBL" id="CAJNOL010001893">
    <property type="protein sequence ID" value="CAF1434254.1"/>
    <property type="molecule type" value="Genomic_DNA"/>
</dbReference>
<keyword evidence="5" id="KW-1185">Reference proteome</keyword>
<evidence type="ECO:0000313" key="4">
    <source>
        <dbReference type="Proteomes" id="UP000663854"/>
    </source>
</evidence>
<evidence type="ECO:0000313" key="5">
    <source>
        <dbReference type="Proteomes" id="UP000663870"/>
    </source>
</evidence>
<feature type="compositionally biased region" description="Acidic residues" evidence="1">
    <location>
        <begin position="16"/>
        <end position="33"/>
    </location>
</feature>
<dbReference type="EMBL" id="CAJNOH010001103">
    <property type="protein sequence ID" value="CAF1176395.1"/>
    <property type="molecule type" value="Genomic_DNA"/>
</dbReference>
<feature type="region of interest" description="Disordered" evidence="1">
    <location>
        <begin position="1"/>
        <end position="33"/>
    </location>
</feature>
<evidence type="ECO:0000256" key="1">
    <source>
        <dbReference type="SAM" id="MobiDB-lite"/>
    </source>
</evidence>
<gene>
    <name evidence="3" type="ORF">JXQ802_LOCUS36613</name>
    <name evidence="2" type="ORF">PYM288_LOCUS23559</name>
</gene>
<evidence type="ECO:0000313" key="3">
    <source>
        <dbReference type="EMBL" id="CAF1434254.1"/>
    </source>
</evidence>
<accession>A0A814UG28</accession>
<dbReference type="AlphaFoldDB" id="A0A814UG28"/>
<comment type="caution">
    <text evidence="2">The sequence shown here is derived from an EMBL/GenBank/DDBJ whole genome shotgun (WGS) entry which is preliminary data.</text>
</comment>
<reference evidence="2" key="1">
    <citation type="submission" date="2021-02" db="EMBL/GenBank/DDBJ databases">
        <authorList>
            <person name="Nowell W R."/>
        </authorList>
    </citation>
    <scope>NUCLEOTIDE SEQUENCE</scope>
</reference>